<dbReference type="AlphaFoldDB" id="A0AAD5KGL4"/>
<organism evidence="2 3">
    <name type="scientific">Daphnia sinensis</name>
    <dbReference type="NCBI Taxonomy" id="1820382"/>
    <lineage>
        <taxon>Eukaryota</taxon>
        <taxon>Metazoa</taxon>
        <taxon>Ecdysozoa</taxon>
        <taxon>Arthropoda</taxon>
        <taxon>Crustacea</taxon>
        <taxon>Branchiopoda</taxon>
        <taxon>Diplostraca</taxon>
        <taxon>Cladocera</taxon>
        <taxon>Anomopoda</taxon>
        <taxon>Daphniidae</taxon>
        <taxon>Daphnia</taxon>
        <taxon>Daphnia similis group</taxon>
    </lineage>
</organism>
<sequence>MAIQKLVFCFASLMVLSPVYCAPQGFINFGWPAQPDYTPRLPAQAFTPTETVTNPAPPMGLWSPPVPAVAEPPNRQTAVQRPKLHKQFPVPQSRLSNGSVSRLAKQQTEINVENVTTEKPVSEDNTDLRKPINAVESAVVPEDKLQLPKVAIRQTLQEELDDQRMLEFIPAGVAALGAALGRDGCRLKAACLAGRLIPSSLQGRDMMLLAAETLVPAEWKEVLQAAKSSMIERRDCSSFTCF</sequence>
<dbReference type="EMBL" id="WJBH02000010">
    <property type="protein sequence ID" value="KAI9551614.1"/>
    <property type="molecule type" value="Genomic_DNA"/>
</dbReference>
<accession>A0AAD5KGL4</accession>
<evidence type="ECO:0000256" key="1">
    <source>
        <dbReference type="SAM" id="SignalP"/>
    </source>
</evidence>
<feature type="chain" id="PRO_5042208236" evidence="1">
    <location>
        <begin position="22"/>
        <end position="242"/>
    </location>
</feature>
<reference evidence="2 3" key="1">
    <citation type="submission" date="2022-05" db="EMBL/GenBank/DDBJ databases">
        <title>A multi-omics perspective on studying reproductive biology in Daphnia sinensis.</title>
        <authorList>
            <person name="Jia J."/>
        </authorList>
    </citation>
    <scope>NUCLEOTIDE SEQUENCE [LARGE SCALE GENOMIC DNA]</scope>
    <source>
        <strain evidence="2 3">WSL</strain>
    </source>
</reference>
<evidence type="ECO:0000313" key="3">
    <source>
        <dbReference type="Proteomes" id="UP000820818"/>
    </source>
</evidence>
<proteinExistence type="predicted"/>
<evidence type="ECO:0000313" key="2">
    <source>
        <dbReference type="EMBL" id="KAI9551614.1"/>
    </source>
</evidence>
<feature type="signal peptide" evidence="1">
    <location>
        <begin position="1"/>
        <end position="21"/>
    </location>
</feature>
<keyword evidence="3" id="KW-1185">Reference proteome</keyword>
<keyword evidence="1" id="KW-0732">Signal</keyword>
<gene>
    <name evidence="2" type="ORF">GHT06_021947</name>
</gene>
<comment type="caution">
    <text evidence="2">The sequence shown here is derived from an EMBL/GenBank/DDBJ whole genome shotgun (WGS) entry which is preliminary data.</text>
</comment>
<dbReference type="Proteomes" id="UP000820818">
    <property type="component" value="Linkage Group LG10"/>
</dbReference>
<protein>
    <submittedName>
        <fullName evidence="2">Uncharacterized protein</fullName>
    </submittedName>
</protein>
<name>A0AAD5KGL4_9CRUS</name>